<feature type="region of interest" description="Disordered" evidence="1">
    <location>
        <begin position="68"/>
        <end position="89"/>
    </location>
</feature>
<comment type="caution">
    <text evidence="2">The sequence shown here is derived from an EMBL/GenBank/DDBJ whole genome shotgun (WGS) entry which is preliminary data.</text>
</comment>
<accession>A0AAD1Y0M0</accession>
<evidence type="ECO:0000313" key="2">
    <source>
        <dbReference type="EMBL" id="CAI2382497.1"/>
    </source>
</evidence>
<proteinExistence type="predicted"/>
<organism evidence="2 3">
    <name type="scientific">Euplotes crassus</name>
    <dbReference type="NCBI Taxonomy" id="5936"/>
    <lineage>
        <taxon>Eukaryota</taxon>
        <taxon>Sar</taxon>
        <taxon>Alveolata</taxon>
        <taxon>Ciliophora</taxon>
        <taxon>Intramacronucleata</taxon>
        <taxon>Spirotrichea</taxon>
        <taxon>Hypotrichia</taxon>
        <taxon>Euplotida</taxon>
        <taxon>Euplotidae</taxon>
        <taxon>Moneuplotes</taxon>
    </lineage>
</organism>
<feature type="compositionally biased region" description="Basic and acidic residues" evidence="1">
    <location>
        <begin position="68"/>
        <end position="77"/>
    </location>
</feature>
<sequence>MDPEDKREVNRKAQRIKDRYSTDEAALKDIAKQAIKAQANSIKMSKDIERILVECETIERDVENLKRKNRKAQEAKKNPFLGVDDSDSD</sequence>
<keyword evidence="3" id="KW-1185">Reference proteome</keyword>
<gene>
    <name evidence="2" type="ORF">ECRASSUSDP1_LOCUS23971</name>
</gene>
<name>A0AAD1Y0M0_EUPCR</name>
<evidence type="ECO:0000313" key="3">
    <source>
        <dbReference type="Proteomes" id="UP001295684"/>
    </source>
</evidence>
<evidence type="ECO:0000256" key="1">
    <source>
        <dbReference type="SAM" id="MobiDB-lite"/>
    </source>
</evidence>
<reference evidence="2" key="1">
    <citation type="submission" date="2023-07" db="EMBL/GenBank/DDBJ databases">
        <authorList>
            <consortium name="AG Swart"/>
            <person name="Singh M."/>
            <person name="Singh A."/>
            <person name="Seah K."/>
            <person name="Emmerich C."/>
        </authorList>
    </citation>
    <scope>NUCLEOTIDE SEQUENCE</scope>
    <source>
        <strain evidence="2">DP1</strain>
    </source>
</reference>
<dbReference type="EMBL" id="CAMPGE010024676">
    <property type="protein sequence ID" value="CAI2382497.1"/>
    <property type="molecule type" value="Genomic_DNA"/>
</dbReference>
<dbReference type="AlphaFoldDB" id="A0AAD1Y0M0"/>
<protein>
    <submittedName>
        <fullName evidence="2">Uncharacterized protein</fullName>
    </submittedName>
</protein>
<dbReference type="Proteomes" id="UP001295684">
    <property type="component" value="Unassembled WGS sequence"/>
</dbReference>